<proteinExistence type="predicted"/>
<dbReference type="PROSITE" id="PS50850">
    <property type="entry name" value="MFS"/>
    <property type="match status" value="1"/>
</dbReference>
<keyword evidence="4 7" id="KW-1133">Transmembrane helix</keyword>
<accession>A0A919SEJ4</accession>
<organism evidence="9 10">
    <name type="scientific">Winogradskya consettensis</name>
    <dbReference type="NCBI Taxonomy" id="113560"/>
    <lineage>
        <taxon>Bacteria</taxon>
        <taxon>Bacillati</taxon>
        <taxon>Actinomycetota</taxon>
        <taxon>Actinomycetes</taxon>
        <taxon>Micromonosporales</taxon>
        <taxon>Micromonosporaceae</taxon>
        <taxon>Winogradskya</taxon>
    </lineage>
</organism>
<evidence type="ECO:0000256" key="4">
    <source>
        <dbReference type="ARBA" id="ARBA00022989"/>
    </source>
</evidence>
<dbReference type="SUPFAM" id="SSF103473">
    <property type="entry name" value="MFS general substrate transporter"/>
    <property type="match status" value="1"/>
</dbReference>
<protein>
    <submittedName>
        <fullName evidence="9">MFS transporter</fullName>
    </submittedName>
</protein>
<feature type="transmembrane region" description="Helical" evidence="7">
    <location>
        <begin position="176"/>
        <end position="195"/>
    </location>
</feature>
<dbReference type="PRINTS" id="PR01988">
    <property type="entry name" value="EXPORTERBACE"/>
</dbReference>
<evidence type="ECO:0000313" key="10">
    <source>
        <dbReference type="Proteomes" id="UP000680865"/>
    </source>
</evidence>
<evidence type="ECO:0000256" key="2">
    <source>
        <dbReference type="ARBA" id="ARBA00022475"/>
    </source>
</evidence>
<dbReference type="EMBL" id="BOQP01000008">
    <property type="protein sequence ID" value="GIM70386.1"/>
    <property type="molecule type" value="Genomic_DNA"/>
</dbReference>
<dbReference type="GO" id="GO:0005886">
    <property type="term" value="C:plasma membrane"/>
    <property type="evidence" value="ECO:0007669"/>
    <property type="project" value="UniProtKB-SubCell"/>
</dbReference>
<dbReference type="PANTHER" id="PTHR23513">
    <property type="entry name" value="INTEGRAL MEMBRANE EFFLUX PROTEIN-RELATED"/>
    <property type="match status" value="1"/>
</dbReference>
<dbReference type="InterPro" id="IPR011701">
    <property type="entry name" value="MFS"/>
</dbReference>
<keyword evidence="3 7" id="KW-0812">Transmembrane</keyword>
<dbReference type="InterPro" id="IPR022324">
    <property type="entry name" value="Bacilysin_exporter_BacE_put"/>
</dbReference>
<dbReference type="Gene3D" id="1.20.1250.20">
    <property type="entry name" value="MFS general substrate transporter like domains"/>
    <property type="match status" value="1"/>
</dbReference>
<dbReference type="GO" id="GO:0022857">
    <property type="term" value="F:transmembrane transporter activity"/>
    <property type="evidence" value="ECO:0007669"/>
    <property type="project" value="InterPro"/>
</dbReference>
<dbReference type="CDD" id="cd06173">
    <property type="entry name" value="MFS_MefA_like"/>
    <property type="match status" value="1"/>
</dbReference>
<dbReference type="InterPro" id="IPR036259">
    <property type="entry name" value="MFS_trans_sf"/>
</dbReference>
<feature type="transmembrane region" description="Helical" evidence="7">
    <location>
        <begin position="335"/>
        <end position="357"/>
    </location>
</feature>
<reference evidence="9" key="1">
    <citation type="submission" date="2021-03" db="EMBL/GenBank/DDBJ databases">
        <title>Whole genome shotgun sequence of Actinoplanes consettensis NBRC 14913.</title>
        <authorList>
            <person name="Komaki H."/>
            <person name="Tamura T."/>
        </authorList>
    </citation>
    <scope>NUCLEOTIDE SEQUENCE</scope>
    <source>
        <strain evidence="9">NBRC 14913</strain>
    </source>
</reference>
<evidence type="ECO:0000256" key="3">
    <source>
        <dbReference type="ARBA" id="ARBA00022692"/>
    </source>
</evidence>
<feature type="domain" description="Major facilitator superfamily (MFS) profile" evidence="8">
    <location>
        <begin position="9"/>
        <end position="394"/>
    </location>
</feature>
<keyword evidence="2" id="KW-1003">Cell membrane</keyword>
<dbReference type="Pfam" id="PF07690">
    <property type="entry name" value="MFS_1"/>
    <property type="match status" value="1"/>
</dbReference>
<feature type="region of interest" description="Disordered" evidence="6">
    <location>
        <begin position="397"/>
        <end position="474"/>
    </location>
</feature>
<dbReference type="AlphaFoldDB" id="A0A919SEJ4"/>
<comment type="caution">
    <text evidence="9">The sequence shown here is derived from an EMBL/GenBank/DDBJ whole genome shotgun (WGS) entry which is preliminary data.</text>
</comment>
<evidence type="ECO:0000256" key="1">
    <source>
        <dbReference type="ARBA" id="ARBA00004651"/>
    </source>
</evidence>
<sequence>MIEALRVRDFRLLWVARFVSLLGTWLLVVGVPAQVFELTGSVAATGFTVAVQFLPPVVLGPFAGVLADRWDRRRLMIGADLLRGVAVVLLLLAQEPGDVWLVYVALLVESVGTVVFRPAAQAHTPAVVGTGTALSSANSLNAVSDGIVRLVGAPAGGVLFAWAGFELLVWLDAGTYVVSAVAVLMTARLVAPATRRARGGIREGLRFLLAEPTARALLLVTTVFLGANAVLSALLVPYGMTVLGGSAATGLVMSALGVGFLLGAPLIRVLVERVAPGWLLGGALGVTGCGFVLFFSGGATGLVVVVVAAVLIGVAGSTALGVTQTTLQRVTPDEVLGRTSAAMFTGEAAATFAGALAGPGLAAALSVSTAAYIAGGATAAAGVLAVVLIPRRPEAAHVDEPGHAANRGRSAMPGEPANPGPRANPGGPPIPGGPQFPAASRNLADSESPVRPRCPREPPIPGVAANPGGTVELG</sequence>
<dbReference type="InterPro" id="IPR020846">
    <property type="entry name" value="MFS_dom"/>
</dbReference>
<feature type="compositionally biased region" description="Low complexity" evidence="6">
    <location>
        <begin position="413"/>
        <end position="425"/>
    </location>
</feature>
<dbReference type="RefSeq" id="WP_212996900.1">
    <property type="nucleotide sequence ID" value="NZ_BAAATW010000003.1"/>
</dbReference>
<feature type="transmembrane region" description="Helical" evidence="7">
    <location>
        <begin position="302"/>
        <end position="323"/>
    </location>
</feature>
<keyword evidence="5 7" id="KW-0472">Membrane</keyword>
<dbReference type="PANTHER" id="PTHR23513:SF6">
    <property type="entry name" value="MAJOR FACILITATOR SUPERFAMILY ASSOCIATED DOMAIN-CONTAINING PROTEIN"/>
    <property type="match status" value="1"/>
</dbReference>
<feature type="transmembrane region" description="Helical" evidence="7">
    <location>
        <begin position="278"/>
        <end position="296"/>
    </location>
</feature>
<name>A0A919SEJ4_9ACTN</name>
<evidence type="ECO:0000256" key="5">
    <source>
        <dbReference type="ARBA" id="ARBA00023136"/>
    </source>
</evidence>
<evidence type="ECO:0000313" key="9">
    <source>
        <dbReference type="EMBL" id="GIM70386.1"/>
    </source>
</evidence>
<keyword evidence="10" id="KW-1185">Reference proteome</keyword>
<evidence type="ECO:0000259" key="8">
    <source>
        <dbReference type="PROSITE" id="PS50850"/>
    </source>
</evidence>
<dbReference type="Proteomes" id="UP000680865">
    <property type="component" value="Unassembled WGS sequence"/>
</dbReference>
<feature type="transmembrane region" description="Helical" evidence="7">
    <location>
        <begin position="147"/>
        <end position="170"/>
    </location>
</feature>
<feature type="transmembrane region" description="Helical" evidence="7">
    <location>
        <begin position="42"/>
        <end position="63"/>
    </location>
</feature>
<evidence type="ECO:0000256" key="7">
    <source>
        <dbReference type="SAM" id="Phobius"/>
    </source>
</evidence>
<comment type="subcellular location">
    <subcellularLocation>
        <location evidence="1">Cell membrane</location>
        <topology evidence="1">Multi-pass membrane protein</topology>
    </subcellularLocation>
</comment>
<feature type="transmembrane region" description="Helical" evidence="7">
    <location>
        <begin position="216"/>
        <end position="238"/>
    </location>
</feature>
<feature type="transmembrane region" description="Helical" evidence="7">
    <location>
        <begin position="250"/>
        <end position="271"/>
    </location>
</feature>
<feature type="transmembrane region" description="Helical" evidence="7">
    <location>
        <begin position="369"/>
        <end position="389"/>
    </location>
</feature>
<feature type="transmembrane region" description="Helical" evidence="7">
    <location>
        <begin position="12"/>
        <end position="36"/>
    </location>
</feature>
<evidence type="ECO:0000256" key="6">
    <source>
        <dbReference type="SAM" id="MobiDB-lite"/>
    </source>
</evidence>
<gene>
    <name evidence="9" type="ORF">Aco04nite_19990</name>
</gene>